<proteinExistence type="predicted"/>
<accession>A0A562W8W0</accession>
<dbReference type="SUPFAM" id="SSF50341">
    <property type="entry name" value="CheW-like"/>
    <property type="match status" value="1"/>
</dbReference>
<dbReference type="Gene3D" id="2.40.50.180">
    <property type="entry name" value="CheA-289, Domain 4"/>
    <property type="match status" value="1"/>
</dbReference>
<evidence type="ECO:0000313" key="3">
    <source>
        <dbReference type="Proteomes" id="UP000319449"/>
    </source>
</evidence>
<organism evidence="2 3">
    <name type="scientific">Geobacter argillaceus</name>
    <dbReference type="NCBI Taxonomy" id="345631"/>
    <lineage>
        <taxon>Bacteria</taxon>
        <taxon>Pseudomonadati</taxon>
        <taxon>Thermodesulfobacteriota</taxon>
        <taxon>Desulfuromonadia</taxon>
        <taxon>Geobacterales</taxon>
        <taxon>Geobacteraceae</taxon>
        <taxon>Geobacter</taxon>
    </lineage>
</organism>
<dbReference type="SMART" id="SM00260">
    <property type="entry name" value="CheW"/>
    <property type="match status" value="1"/>
</dbReference>
<sequence length="154" mass="17317">MTSEIQEIQVACFRLGEDVYALDIMRIKEIIRPQKLSHLPKAPPFMEGVINLRGAVVAVIDLRKRFDMPQRELDAASRLLIVKVAGQAMGLVVDDVTEVVTVPVKDLKPPPRLSEVSIHDYLLGVCLVQESMVMLLNLDKLLSPREVHQLRTIL</sequence>
<dbReference type="Gene3D" id="2.30.30.40">
    <property type="entry name" value="SH3 Domains"/>
    <property type="match status" value="1"/>
</dbReference>
<dbReference type="InterPro" id="IPR002545">
    <property type="entry name" value="CheW-lke_dom"/>
</dbReference>
<dbReference type="AlphaFoldDB" id="A0A562W8W0"/>
<dbReference type="GO" id="GO:0007165">
    <property type="term" value="P:signal transduction"/>
    <property type="evidence" value="ECO:0007669"/>
    <property type="project" value="InterPro"/>
</dbReference>
<dbReference type="EMBL" id="VLLN01000005">
    <property type="protein sequence ID" value="TWJ26387.1"/>
    <property type="molecule type" value="Genomic_DNA"/>
</dbReference>
<evidence type="ECO:0000259" key="1">
    <source>
        <dbReference type="PROSITE" id="PS50851"/>
    </source>
</evidence>
<reference evidence="2 3" key="1">
    <citation type="submission" date="2019-07" db="EMBL/GenBank/DDBJ databases">
        <title>Genomic Encyclopedia of Archaeal and Bacterial Type Strains, Phase II (KMG-II): from individual species to whole genera.</title>
        <authorList>
            <person name="Goeker M."/>
        </authorList>
    </citation>
    <scope>NUCLEOTIDE SEQUENCE [LARGE SCALE GENOMIC DNA]</scope>
    <source>
        <strain evidence="2 3">ATCC BAA-1139</strain>
    </source>
</reference>
<dbReference type="GO" id="GO:0005829">
    <property type="term" value="C:cytosol"/>
    <property type="evidence" value="ECO:0007669"/>
    <property type="project" value="TreeGrafter"/>
</dbReference>
<evidence type="ECO:0000313" key="2">
    <source>
        <dbReference type="EMBL" id="TWJ26387.1"/>
    </source>
</evidence>
<gene>
    <name evidence="2" type="ORF">JN12_01093</name>
</gene>
<feature type="domain" description="CheW-like" evidence="1">
    <location>
        <begin position="7"/>
        <end position="147"/>
    </location>
</feature>
<name>A0A562W8W0_9BACT</name>
<dbReference type="Proteomes" id="UP000319449">
    <property type="component" value="Unassembled WGS sequence"/>
</dbReference>
<dbReference type="OrthoDB" id="9790406at2"/>
<comment type="caution">
    <text evidence="2">The sequence shown here is derived from an EMBL/GenBank/DDBJ whole genome shotgun (WGS) entry which is preliminary data.</text>
</comment>
<keyword evidence="3" id="KW-1185">Reference proteome</keyword>
<dbReference type="InterPro" id="IPR039315">
    <property type="entry name" value="CheW"/>
</dbReference>
<dbReference type="GO" id="GO:0006935">
    <property type="term" value="P:chemotaxis"/>
    <property type="evidence" value="ECO:0007669"/>
    <property type="project" value="InterPro"/>
</dbReference>
<dbReference type="InterPro" id="IPR036061">
    <property type="entry name" value="CheW-like_dom_sf"/>
</dbReference>
<dbReference type="PANTHER" id="PTHR22617">
    <property type="entry name" value="CHEMOTAXIS SENSOR HISTIDINE KINASE-RELATED"/>
    <property type="match status" value="1"/>
</dbReference>
<protein>
    <submittedName>
        <fullName evidence="2">CheW protein</fullName>
    </submittedName>
</protein>
<dbReference type="Pfam" id="PF01584">
    <property type="entry name" value="CheW"/>
    <property type="match status" value="1"/>
</dbReference>
<dbReference type="PROSITE" id="PS50851">
    <property type="entry name" value="CHEW"/>
    <property type="match status" value="1"/>
</dbReference>
<dbReference type="PANTHER" id="PTHR22617:SF23">
    <property type="entry name" value="CHEMOTAXIS PROTEIN CHEW"/>
    <property type="match status" value="1"/>
</dbReference>